<dbReference type="HOGENOM" id="CLU_2745316_0_0_1"/>
<reference evidence="2 3" key="1">
    <citation type="journal article" date="2013" name="Genome Biol.">
        <title>The genome sequence of the most widely cultivated cacao type and its use to identify candidate genes regulating pod color.</title>
        <authorList>
            <person name="Motamayor J.C."/>
            <person name="Mockaitis K."/>
            <person name="Schmutz J."/>
            <person name="Haiminen N."/>
            <person name="Iii D.L."/>
            <person name="Cornejo O."/>
            <person name="Findley S.D."/>
            <person name="Zheng P."/>
            <person name="Utro F."/>
            <person name="Royaert S."/>
            <person name="Saski C."/>
            <person name="Jenkins J."/>
            <person name="Podicheti R."/>
            <person name="Zhao M."/>
            <person name="Scheffler B.E."/>
            <person name="Stack J.C."/>
            <person name="Feltus F.A."/>
            <person name="Mustiga G.M."/>
            <person name="Amores F."/>
            <person name="Phillips W."/>
            <person name="Marelli J.P."/>
            <person name="May G.D."/>
            <person name="Shapiro H."/>
            <person name="Ma J."/>
            <person name="Bustamante C.D."/>
            <person name="Schnell R.J."/>
            <person name="Main D."/>
            <person name="Gilbert D."/>
            <person name="Parida L."/>
            <person name="Kuhn D.N."/>
        </authorList>
    </citation>
    <scope>NUCLEOTIDE SEQUENCE [LARGE SCALE GENOMIC DNA]</scope>
    <source>
        <strain evidence="3">cv. Matina 1-6</strain>
    </source>
</reference>
<sequence>MGPRRLSCLARVLIMLTAIILFFSLIAEAAPICQGKCEDIPDCDGFCRRIGFKGGACQPPFYQFCCCNQ</sequence>
<proteinExistence type="predicted"/>
<feature type="signal peptide" evidence="1">
    <location>
        <begin position="1"/>
        <end position="29"/>
    </location>
</feature>
<protein>
    <submittedName>
        <fullName evidence="2">Uncharacterized protein</fullName>
    </submittedName>
</protein>
<name>A0A061ELZ2_THECC</name>
<gene>
    <name evidence="2" type="ORF">TCM_020406</name>
</gene>
<dbReference type="eggNOG" id="ENOG502SGJ1">
    <property type="taxonomic scope" value="Eukaryota"/>
</dbReference>
<keyword evidence="1" id="KW-0732">Signal</keyword>
<feature type="chain" id="PRO_5001601707" evidence="1">
    <location>
        <begin position="30"/>
        <end position="69"/>
    </location>
</feature>
<dbReference type="OMA" id="ICQGKCE"/>
<evidence type="ECO:0000313" key="2">
    <source>
        <dbReference type="EMBL" id="EOY05397.1"/>
    </source>
</evidence>
<evidence type="ECO:0000256" key="1">
    <source>
        <dbReference type="SAM" id="SignalP"/>
    </source>
</evidence>
<dbReference type="InParanoid" id="A0A061ELZ2"/>
<organism evidence="2 3">
    <name type="scientific">Theobroma cacao</name>
    <name type="common">Cacao</name>
    <name type="synonym">Cocoa</name>
    <dbReference type="NCBI Taxonomy" id="3641"/>
    <lineage>
        <taxon>Eukaryota</taxon>
        <taxon>Viridiplantae</taxon>
        <taxon>Streptophyta</taxon>
        <taxon>Embryophyta</taxon>
        <taxon>Tracheophyta</taxon>
        <taxon>Spermatophyta</taxon>
        <taxon>Magnoliopsida</taxon>
        <taxon>eudicotyledons</taxon>
        <taxon>Gunneridae</taxon>
        <taxon>Pentapetalae</taxon>
        <taxon>rosids</taxon>
        <taxon>malvids</taxon>
        <taxon>Malvales</taxon>
        <taxon>Malvaceae</taxon>
        <taxon>Byttnerioideae</taxon>
        <taxon>Theobroma</taxon>
    </lineage>
</organism>
<evidence type="ECO:0000313" key="3">
    <source>
        <dbReference type="Proteomes" id="UP000026915"/>
    </source>
</evidence>
<keyword evidence="3" id="KW-1185">Reference proteome</keyword>
<dbReference type="Gramene" id="EOY05397">
    <property type="protein sequence ID" value="EOY05397"/>
    <property type="gene ID" value="TCM_020406"/>
</dbReference>
<dbReference type="AlphaFoldDB" id="A0A061ELZ2"/>
<dbReference type="Proteomes" id="UP000026915">
    <property type="component" value="Chromosome 4"/>
</dbReference>
<dbReference type="EMBL" id="CM001882">
    <property type="protein sequence ID" value="EOY05397.1"/>
    <property type="molecule type" value="Genomic_DNA"/>
</dbReference>
<accession>A0A061ELZ2</accession>